<reference evidence="1 2" key="1">
    <citation type="submission" date="2019-07" db="EMBL/GenBank/DDBJ databases">
        <title>Genomics analysis of Aphanomyces spp. identifies a new class of oomycete effector associated with host adaptation.</title>
        <authorList>
            <person name="Gaulin E."/>
        </authorList>
    </citation>
    <scope>NUCLEOTIDE SEQUENCE [LARGE SCALE GENOMIC DNA]</scope>
    <source>
        <strain evidence="1 2">ATCC 201684</strain>
    </source>
</reference>
<accession>A0A6G0WD50</accession>
<dbReference type="AlphaFoldDB" id="A0A6G0WD50"/>
<keyword evidence="2" id="KW-1185">Reference proteome</keyword>
<evidence type="ECO:0000313" key="1">
    <source>
        <dbReference type="EMBL" id="KAF0725256.1"/>
    </source>
</evidence>
<feature type="non-terminal residue" evidence="1">
    <location>
        <position position="1"/>
    </location>
</feature>
<comment type="caution">
    <text evidence="1">The sequence shown here is derived from an EMBL/GenBank/DDBJ whole genome shotgun (WGS) entry which is preliminary data.</text>
</comment>
<feature type="non-terminal residue" evidence="1">
    <location>
        <position position="71"/>
    </location>
</feature>
<gene>
    <name evidence="1" type="ORF">Ae201684_016272</name>
</gene>
<dbReference type="EMBL" id="VJMJ01000247">
    <property type="protein sequence ID" value="KAF0725256.1"/>
    <property type="molecule type" value="Genomic_DNA"/>
</dbReference>
<sequence>GPCERQKRRRWCNKRLITPPKMSSSLRIASLVLANSTIESNNTSPSLLSSTDASTTSSMLEAWSSSDSMRL</sequence>
<proteinExistence type="predicted"/>
<protein>
    <submittedName>
        <fullName evidence="1">Uncharacterized protein</fullName>
    </submittedName>
</protein>
<name>A0A6G0WD50_9STRA</name>
<organism evidence="1 2">
    <name type="scientific">Aphanomyces euteiches</name>
    <dbReference type="NCBI Taxonomy" id="100861"/>
    <lineage>
        <taxon>Eukaryota</taxon>
        <taxon>Sar</taxon>
        <taxon>Stramenopiles</taxon>
        <taxon>Oomycota</taxon>
        <taxon>Saprolegniomycetes</taxon>
        <taxon>Saprolegniales</taxon>
        <taxon>Verrucalvaceae</taxon>
        <taxon>Aphanomyces</taxon>
    </lineage>
</organism>
<dbReference type="Proteomes" id="UP000481153">
    <property type="component" value="Unassembled WGS sequence"/>
</dbReference>
<evidence type="ECO:0000313" key="2">
    <source>
        <dbReference type="Proteomes" id="UP000481153"/>
    </source>
</evidence>